<feature type="coiled-coil region" evidence="7">
    <location>
        <begin position="310"/>
        <end position="348"/>
    </location>
</feature>
<comment type="similarity">
    <text evidence="5 6">Belongs to the XseA family.</text>
</comment>
<comment type="subcellular location">
    <subcellularLocation>
        <location evidence="5 6">Cytoplasm</location>
    </subcellularLocation>
</comment>
<dbReference type="InterPro" id="IPR020579">
    <property type="entry name" value="Exonuc_VII_lsu_C"/>
</dbReference>
<evidence type="ECO:0000259" key="9">
    <source>
        <dbReference type="Pfam" id="PF13742"/>
    </source>
</evidence>
<proteinExistence type="inferred from homology"/>
<keyword evidence="3 5" id="KW-0378">Hydrolase</keyword>
<evidence type="ECO:0000313" key="11">
    <source>
        <dbReference type="Proteomes" id="UP000655287"/>
    </source>
</evidence>
<dbReference type="GO" id="GO:0009318">
    <property type="term" value="C:exodeoxyribonuclease VII complex"/>
    <property type="evidence" value="ECO:0007669"/>
    <property type="project" value="UniProtKB-UniRule"/>
</dbReference>
<evidence type="ECO:0000256" key="7">
    <source>
        <dbReference type="SAM" id="Coils"/>
    </source>
</evidence>
<dbReference type="PANTHER" id="PTHR30008:SF0">
    <property type="entry name" value="EXODEOXYRIBONUCLEASE 7 LARGE SUBUNIT"/>
    <property type="match status" value="1"/>
</dbReference>
<name>A0A919V0R8_9ACTN</name>
<evidence type="ECO:0000256" key="6">
    <source>
        <dbReference type="RuleBase" id="RU004355"/>
    </source>
</evidence>
<accession>A0A919V0R8</accession>
<evidence type="ECO:0000256" key="1">
    <source>
        <dbReference type="ARBA" id="ARBA00022490"/>
    </source>
</evidence>
<dbReference type="AlphaFoldDB" id="A0A919V0R8"/>
<evidence type="ECO:0000256" key="5">
    <source>
        <dbReference type="HAMAP-Rule" id="MF_00378"/>
    </source>
</evidence>
<keyword evidence="7" id="KW-0175">Coiled coil</keyword>
<protein>
    <recommendedName>
        <fullName evidence="5">Exodeoxyribonuclease 7 large subunit</fullName>
        <ecNumber evidence="5">3.1.11.6</ecNumber>
    </recommendedName>
    <alternativeName>
        <fullName evidence="5">Exodeoxyribonuclease VII large subunit</fullName>
        <shortName evidence="5">Exonuclease VII large subunit</shortName>
    </alternativeName>
</protein>
<evidence type="ECO:0000256" key="2">
    <source>
        <dbReference type="ARBA" id="ARBA00022722"/>
    </source>
</evidence>
<comment type="catalytic activity">
    <reaction evidence="5 6">
        <text>Exonucleolytic cleavage in either 5'- to 3'- or 3'- to 5'-direction to yield nucleoside 5'-phosphates.</text>
        <dbReference type="EC" id="3.1.11.6"/>
    </reaction>
</comment>
<dbReference type="CDD" id="cd04489">
    <property type="entry name" value="ExoVII_LU_OBF"/>
    <property type="match status" value="1"/>
</dbReference>
<sequence length="404" mass="44061">MTAKTSPEQPLPIRSVLQMVAQWIGKLGTVWAEGQITELSSRGGTVFLTLRDPVANVSARVTCPRGVYEATVPRPVDGARVVVLIKPDFWVNRGSFAFTALEMRPVGVGELLARLERLRQVIVAEGLANAERKRRLPFLPGTIGLICGRDSAAERDVLENARRRWPAVRFKVEPVAVQGPYAVGEVTEALRKFDADGEVEVIVIARGGGSLEDLLPFSDESLVRAVVACRTPVVSAIGHEQDSPLLDLVADVRASTPTDAAKKVVPDVGEQLTLVRQLRDRGRRVVTGRLDREESWLAAVRSRPSLADPVREVERRAEQAEALRDRARRSLSSSLDRAEDSLEHLRARLVALSPAATLERGYAIVQHPAGDVVRRAADLAPGQPLTVRFADDRVPVVVSEPPAS</sequence>
<reference evidence="10" key="1">
    <citation type="submission" date="2021-01" db="EMBL/GenBank/DDBJ databases">
        <title>Whole genome shotgun sequence of Sphaerisporangium rufum NBRC 109079.</title>
        <authorList>
            <person name="Komaki H."/>
            <person name="Tamura T."/>
        </authorList>
    </citation>
    <scope>NUCLEOTIDE SEQUENCE</scope>
    <source>
        <strain evidence="10">NBRC 109079</strain>
    </source>
</reference>
<dbReference type="EMBL" id="BOOU01000041">
    <property type="protein sequence ID" value="GII77757.1"/>
    <property type="molecule type" value="Genomic_DNA"/>
</dbReference>
<gene>
    <name evidence="5 10" type="primary">xseA</name>
    <name evidence="10" type="ORF">Sru01_27390</name>
</gene>
<evidence type="ECO:0000259" key="8">
    <source>
        <dbReference type="Pfam" id="PF02601"/>
    </source>
</evidence>
<comment type="subunit">
    <text evidence="5">Heterooligomer composed of large and small subunits.</text>
</comment>
<organism evidence="10 11">
    <name type="scientific">Sphaerisporangium rufum</name>
    <dbReference type="NCBI Taxonomy" id="1381558"/>
    <lineage>
        <taxon>Bacteria</taxon>
        <taxon>Bacillati</taxon>
        <taxon>Actinomycetota</taxon>
        <taxon>Actinomycetes</taxon>
        <taxon>Streptosporangiales</taxon>
        <taxon>Streptosporangiaceae</taxon>
        <taxon>Sphaerisporangium</taxon>
    </lineage>
</organism>
<keyword evidence="1 5" id="KW-0963">Cytoplasm</keyword>
<dbReference type="Pfam" id="PF13742">
    <property type="entry name" value="tRNA_anti_2"/>
    <property type="match status" value="1"/>
</dbReference>
<feature type="domain" description="OB-fold nucleic acid binding" evidence="9">
    <location>
        <begin position="14"/>
        <end position="104"/>
    </location>
</feature>
<dbReference type="Pfam" id="PF02601">
    <property type="entry name" value="Exonuc_VII_L"/>
    <property type="match status" value="1"/>
</dbReference>
<dbReference type="GO" id="GO:0008855">
    <property type="term" value="F:exodeoxyribonuclease VII activity"/>
    <property type="evidence" value="ECO:0007669"/>
    <property type="project" value="UniProtKB-UniRule"/>
</dbReference>
<dbReference type="GO" id="GO:0003676">
    <property type="term" value="F:nucleic acid binding"/>
    <property type="evidence" value="ECO:0007669"/>
    <property type="project" value="InterPro"/>
</dbReference>
<dbReference type="Proteomes" id="UP000655287">
    <property type="component" value="Unassembled WGS sequence"/>
</dbReference>
<evidence type="ECO:0000256" key="4">
    <source>
        <dbReference type="ARBA" id="ARBA00022839"/>
    </source>
</evidence>
<keyword evidence="11" id="KW-1185">Reference proteome</keyword>
<keyword evidence="4 5" id="KW-0269">Exonuclease</keyword>
<comment type="caution">
    <text evidence="10">The sequence shown here is derived from an EMBL/GenBank/DDBJ whole genome shotgun (WGS) entry which is preliminary data.</text>
</comment>
<dbReference type="GO" id="GO:0006308">
    <property type="term" value="P:DNA catabolic process"/>
    <property type="evidence" value="ECO:0007669"/>
    <property type="project" value="UniProtKB-UniRule"/>
</dbReference>
<evidence type="ECO:0000313" key="10">
    <source>
        <dbReference type="EMBL" id="GII77757.1"/>
    </source>
</evidence>
<dbReference type="RefSeq" id="WP_203984761.1">
    <property type="nucleotide sequence ID" value="NZ_BOOU01000041.1"/>
</dbReference>
<dbReference type="PANTHER" id="PTHR30008">
    <property type="entry name" value="EXODEOXYRIBONUCLEASE 7 LARGE SUBUNIT"/>
    <property type="match status" value="1"/>
</dbReference>
<evidence type="ECO:0000256" key="3">
    <source>
        <dbReference type="ARBA" id="ARBA00022801"/>
    </source>
</evidence>
<dbReference type="HAMAP" id="MF_00378">
    <property type="entry name" value="Exonuc_7_L"/>
    <property type="match status" value="1"/>
</dbReference>
<dbReference type="EC" id="3.1.11.6" evidence="5"/>
<comment type="function">
    <text evidence="5">Bidirectionally degrades single-stranded DNA into large acid-insoluble oligonucleotides, which are then degraded further into small acid-soluble oligonucleotides.</text>
</comment>
<dbReference type="GO" id="GO:0005737">
    <property type="term" value="C:cytoplasm"/>
    <property type="evidence" value="ECO:0007669"/>
    <property type="project" value="UniProtKB-SubCell"/>
</dbReference>
<dbReference type="InterPro" id="IPR025824">
    <property type="entry name" value="OB-fold_nuc-bd_dom"/>
</dbReference>
<keyword evidence="2 5" id="KW-0540">Nuclease</keyword>
<feature type="domain" description="Exonuclease VII large subunit C-terminal" evidence="8">
    <location>
        <begin position="129"/>
        <end position="330"/>
    </location>
</feature>
<dbReference type="NCBIfam" id="TIGR00237">
    <property type="entry name" value="xseA"/>
    <property type="match status" value="1"/>
</dbReference>
<dbReference type="InterPro" id="IPR003753">
    <property type="entry name" value="Exonuc_VII_L"/>
</dbReference>